<dbReference type="AlphaFoldDB" id="A0A1P8MZY7"/>
<name>A0A1P8MZY7_9RHOB</name>
<protein>
    <submittedName>
        <fullName evidence="2">Uncharacterized protein</fullName>
    </submittedName>
</protein>
<organism evidence="2 3">
    <name type="scientific">Tateyamaria omphalii</name>
    <dbReference type="NCBI Taxonomy" id="299262"/>
    <lineage>
        <taxon>Bacteria</taxon>
        <taxon>Pseudomonadati</taxon>
        <taxon>Pseudomonadota</taxon>
        <taxon>Alphaproteobacteria</taxon>
        <taxon>Rhodobacterales</taxon>
        <taxon>Roseobacteraceae</taxon>
        <taxon>Tateyamaria</taxon>
    </lineage>
</organism>
<evidence type="ECO:0000313" key="3">
    <source>
        <dbReference type="Proteomes" id="UP000186336"/>
    </source>
</evidence>
<proteinExistence type="predicted"/>
<dbReference type="EMBL" id="CP019312">
    <property type="protein sequence ID" value="APX13562.1"/>
    <property type="molecule type" value="Genomic_DNA"/>
</dbReference>
<accession>A0A1P8MZY7</accession>
<gene>
    <name evidence="2" type="ORF">BWR18_19135</name>
</gene>
<keyword evidence="1" id="KW-0472">Membrane</keyword>
<reference evidence="2 3" key="1">
    <citation type="submission" date="2017-01" db="EMBL/GenBank/DDBJ databases">
        <title>Complete genome of Tateyamaria omphalii DOK1-4 isolated from seawater in Dokdo.</title>
        <authorList>
            <person name="Kim J.H."/>
            <person name="Chi W.-J."/>
        </authorList>
    </citation>
    <scope>NUCLEOTIDE SEQUENCE [LARGE SCALE GENOMIC DNA]</scope>
    <source>
        <strain evidence="2 3">DOK1-4</strain>
    </source>
</reference>
<keyword evidence="3" id="KW-1185">Reference proteome</keyword>
<dbReference type="Proteomes" id="UP000186336">
    <property type="component" value="Chromosome"/>
</dbReference>
<evidence type="ECO:0000256" key="1">
    <source>
        <dbReference type="SAM" id="Phobius"/>
    </source>
</evidence>
<dbReference type="OrthoDB" id="7874442at2"/>
<keyword evidence="1" id="KW-0812">Transmembrane</keyword>
<dbReference type="KEGG" id="tom:BWR18_19135"/>
<sequence length="87" mass="9722">MTRMEDLQPNLDEQERMDARYQAAMASINRSKMEREKSGYVVMAAAMNYGEGALGDGLFGKLSHAAKLFMIAFAFALPVVLVWAYLL</sequence>
<evidence type="ECO:0000313" key="2">
    <source>
        <dbReference type="EMBL" id="APX13562.1"/>
    </source>
</evidence>
<dbReference type="STRING" id="299262.BWR18_19135"/>
<feature type="transmembrane region" description="Helical" evidence="1">
    <location>
        <begin position="68"/>
        <end position="86"/>
    </location>
</feature>
<dbReference type="RefSeq" id="WP_076629994.1">
    <property type="nucleotide sequence ID" value="NZ_CP019312.1"/>
</dbReference>
<keyword evidence="1" id="KW-1133">Transmembrane helix</keyword>